<dbReference type="InterPro" id="IPR032515">
    <property type="entry name" value="DUF4964"/>
</dbReference>
<feature type="domain" description="Glutaminase A N-terminal" evidence="3">
    <location>
        <begin position="262"/>
        <end position="491"/>
    </location>
</feature>
<dbReference type="Pfam" id="PF16335">
    <property type="entry name" value="GtaA_6_Hairpin"/>
    <property type="match status" value="1"/>
</dbReference>
<protein>
    <submittedName>
        <fullName evidence="4">DUF4965 domain-containing protein</fullName>
    </submittedName>
</protein>
<feature type="domain" description="DUF4964" evidence="1">
    <location>
        <begin position="37"/>
        <end position="105"/>
    </location>
</feature>
<keyword evidence="5" id="KW-1185">Reference proteome</keyword>
<sequence>MSYQKKYVWAALCCLTLGLTSCDKSKTTTPADPGSAPFTTLRAPAYPLVTIDPYTSAWSMADNLYDDAVRHWTGEIHALTGAVRVDGAVYRFLGKEKYPLKALVPMAKDQPWEGQYTTKAPAAGWEKPEYKPTGWKTGKAAFGTKDFNATAAIWDTDDIWVRRTFTLSEFDSAVYLIYSHDDNFELYLNGQEIVNTGAAARMDILQKIDASLLRKDGPNTIAAHCKNTGGLAYVDFGLYTNSAQPEIFQQAAKQENVSVSATQTRYTFTCGGVGLEVTFRSPLLPTDLNLLSRPISFVDYRVTSADGKDHAVEVYFEMTPSWAVNSPSQEVVVNEGKAGSVAYVRAGTTEQPVLKRKGDNVRIDWGYVYLASALPAQAKLGIGTSAIAAKEQFSSQGDLAASAGETKAKLTESTPAMSYVHNLGKVGSKATSGYIMIAYDDVSSIQYFGDNRPAWWKQTKHATIDDILNEAQADYQEVKEKCDAFDKQVYQEALQAGGKKYADICILAFRQSIAAHKLTQDSSGNILFLSKENFSNGSIGTVDVTYPSAPLFLKYNPDLLKGMMNPIFYYSESGRWKKPFAAHDVGTYPLANGQTYGEDMPVEECGNMLVLAGAIAKREGNANYAKEHWKVLTTWAGYLRENGLDPANQLCTDDFAGHLAHNTNLSIKAIMGIASYGMLAEMLNKQDTAKLYKDEAARMAQEWVKMANDGDHYRLTFDQPGTWSQKYNL</sequence>
<feature type="domain" description="Glutaminase A central" evidence="2">
    <location>
        <begin position="498"/>
        <end position="729"/>
    </location>
</feature>
<dbReference type="InterPro" id="IPR052743">
    <property type="entry name" value="Glutaminase_GtaA"/>
</dbReference>
<evidence type="ECO:0000313" key="4">
    <source>
        <dbReference type="EMBL" id="MBT1690773.1"/>
    </source>
</evidence>
<evidence type="ECO:0000259" key="2">
    <source>
        <dbReference type="Pfam" id="PF16335"/>
    </source>
</evidence>
<dbReference type="Proteomes" id="UP001319180">
    <property type="component" value="Unassembled WGS sequence"/>
</dbReference>
<dbReference type="Pfam" id="PF17168">
    <property type="entry name" value="DUF5127"/>
    <property type="match status" value="1"/>
</dbReference>
<dbReference type="InterPro" id="IPR008928">
    <property type="entry name" value="6-hairpin_glycosidase_sf"/>
</dbReference>
<dbReference type="RefSeq" id="WP_254094555.1">
    <property type="nucleotide sequence ID" value="NZ_JAHESC010000086.1"/>
</dbReference>
<evidence type="ECO:0000259" key="3">
    <source>
        <dbReference type="Pfam" id="PF17168"/>
    </source>
</evidence>
<evidence type="ECO:0000313" key="5">
    <source>
        <dbReference type="Proteomes" id="UP001319180"/>
    </source>
</evidence>
<dbReference type="EMBL" id="JAHESC010000086">
    <property type="protein sequence ID" value="MBT1690773.1"/>
    <property type="molecule type" value="Genomic_DNA"/>
</dbReference>
<reference evidence="4 5" key="1">
    <citation type="submission" date="2021-05" db="EMBL/GenBank/DDBJ databases">
        <title>A Polyphasic approach of four new species of the genus Ohtaekwangia: Ohtaekwangia histidinii sp. nov., Ohtaekwangia cretensis sp. nov., Ohtaekwangia indiensis sp. nov., Ohtaekwangia reichenbachii sp. nov. from diverse environment.</title>
        <authorList>
            <person name="Octaviana S."/>
        </authorList>
    </citation>
    <scope>NUCLEOTIDE SEQUENCE [LARGE SCALE GENOMIC DNA]</scope>
    <source>
        <strain evidence="4 5">PWU37</strain>
    </source>
</reference>
<proteinExistence type="predicted"/>
<comment type="caution">
    <text evidence="4">The sequence shown here is derived from an EMBL/GenBank/DDBJ whole genome shotgun (WGS) entry which is preliminary data.</text>
</comment>
<accession>A0AAP2GM12</accession>
<feature type="non-terminal residue" evidence="4">
    <location>
        <position position="729"/>
    </location>
</feature>
<name>A0AAP2GM12_9BACT</name>
<dbReference type="PANTHER" id="PTHR31987:SF1">
    <property type="entry name" value="GLUTAMINASE A"/>
    <property type="match status" value="1"/>
</dbReference>
<dbReference type="SUPFAM" id="SSF48208">
    <property type="entry name" value="Six-hairpin glycosidases"/>
    <property type="match status" value="1"/>
</dbReference>
<dbReference type="GO" id="GO:0005975">
    <property type="term" value="P:carbohydrate metabolic process"/>
    <property type="evidence" value="ECO:0007669"/>
    <property type="project" value="InterPro"/>
</dbReference>
<dbReference type="InterPro" id="IPR032514">
    <property type="entry name" value="GtaA_central"/>
</dbReference>
<gene>
    <name evidence="4" type="ORF">KK078_29685</name>
</gene>
<dbReference type="PROSITE" id="PS51257">
    <property type="entry name" value="PROKAR_LIPOPROTEIN"/>
    <property type="match status" value="1"/>
</dbReference>
<dbReference type="AlphaFoldDB" id="A0AAP2GM12"/>
<dbReference type="InterPro" id="IPR008979">
    <property type="entry name" value="Galactose-bd-like_sf"/>
</dbReference>
<evidence type="ECO:0000259" key="1">
    <source>
        <dbReference type="Pfam" id="PF16334"/>
    </source>
</evidence>
<dbReference type="PANTHER" id="PTHR31987">
    <property type="entry name" value="GLUTAMINASE A-RELATED"/>
    <property type="match status" value="1"/>
</dbReference>
<dbReference type="InterPro" id="IPR033433">
    <property type="entry name" value="GtaA_N"/>
</dbReference>
<dbReference type="Pfam" id="PF16334">
    <property type="entry name" value="DUF4964"/>
    <property type="match status" value="1"/>
</dbReference>
<dbReference type="SUPFAM" id="SSF49785">
    <property type="entry name" value="Galactose-binding domain-like"/>
    <property type="match status" value="1"/>
</dbReference>
<dbReference type="Gene3D" id="2.60.120.260">
    <property type="entry name" value="Galactose-binding domain-like"/>
    <property type="match status" value="1"/>
</dbReference>
<organism evidence="4 5">
    <name type="scientific">Dawidia soli</name>
    <dbReference type="NCBI Taxonomy" id="2782352"/>
    <lineage>
        <taxon>Bacteria</taxon>
        <taxon>Pseudomonadati</taxon>
        <taxon>Bacteroidota</taxon>
        <taxon>Cytophagia</taxon>
        <taxon>Cytophagales</taxon>
        <taxon>Chryseotaleaceae</taxon>
        <taxon>Dawidia</taxon>
    </lineage>
</organism>